<proteinExistence type="predicted"/>
<evidence type="ECO:0000313" key="3">
    <source>
        <dbReference type="EMBL" id="XBH07753.1"/>
    </source>
</evidence>
<evidence type="ECO:0000256" key="1">
    <source>
        <dbReference type="SAM" id="Phobius"/>
    </source>
</evidence>
<feature type="transmembrane region" description="Helical" evidence="1">
    <location>
        <begin position="12"/>
        <end position="36"/>
    </location>
</feature>
<name>A0AAU7CS10_9BACT</name>
<sequence length="342" mass="35645">MDELSLRRSRRGFTLIELLVVIAIIGVLVALLLPAVQSAREAGRRAQCANNMKQFGIAFASYHSALNTLPPAKVFGTGRSVPNGGAGNPGFVLNTTGLAMILNQLEATAVNAGYNFSMPSSNAVLAASANTVVVGLAAGGQAVNSTMVGTMIATFACPSDSSPDVVNDPTGAAAGGTQFSRLNARPSNYVLCVSRYDEDTILNGRPKDRGVFGNDSSVKYDDIRDGSSNTCMMGESVQLHFGAGAGPGPFWGAGSWGSTHGVVYHTADTTRNYKLTLPNAPAIGANPRKLPSVWVMSSKHSGGLNMLFADGSVHFLKDSINGDIWAGLQTINKGEVIGADSY</sequence>
<dbReference type="Pfam" id="PF07963">
    <property type="entry name" value="N_methyl"/>
    <property type="match status" value="1"/>
</dbReference>
<organism evidence="3">
    <name type="scientific">Singulisphaera sp. Ch08</name>
    <dbReference type="NCBI Taxonomy" id="3120278"/>
    <lineage>
        <taxon>Bacteria</taxon>
        <taxon>Pseudomonadati</taxon>
        <taxon>Planctomycetota</taxon>
        <taxon>Planctomycetia</taxon>
        <taxon>Isosphaerales</taxon>
        <taxon>Isosphaeraceae</taxon>
        <taxon>Singulisphaera</taxon>
    </lineage>
</organism>
<dbReference type="InterPro" id="IPR011453">
    <property type="entry name" value="DUF1559"/>
</dbReference>
<dbReference type="PANTHER" id="PTHR30093:SF2">
    <property type="entry name" value="TYPE II SECRETION SYSTEM PROTEIN H"/>
    <property type="match status" value="1"/>
</dbReference>
<dbReference type="InterPro" id="IPR012902">
    <property type="entry name" value="N_methyl_site"/>
</dbReference>
<dbReference type="Gene3D" id="3.30.700.10">
    <property type="entry name" value="Glycoprotein, Type 4 Pilin"/>
    <property type="match status" value="1"/>
</dbReference>
<dbReference type="Pfam" id="PF07596">
    <property type="entry name" value="SBP_bac_10"/>
    <property type="match status" value="1"/>
</dbReference>
<dbReference type="PROSITE" id="PS00409">
    <property type="entry name" value="PROKAR_NTER_METHYL"/>
    <property type="match status" value="1"/>
</dbReference>
<dbReference type="EMBL" id="CP155447">
    <property type="protein sequence ID" value="XBH07753.1"/>
    <property type="molecule type" value="Genomic_DNA"/>
</dbReference>
<dbReference type="NCBIfam" id="TIGR04294">
    <property type="entry name" value="pre_pil_HX9DG"/>
    <property type="match status" value="1"/>
</dbReference>
<dbReference type="NCBIfam" id="TIGR02532">
    <property type="entry name" value="IV_pilin_GFxxxE"/>
    <property type="match status" value="1"/>
</dbReference>
<accession>A0AAU7CS10</accession>
<protein>
    <submittedName>
        <fullName evidence="3">DUF1559 domain-containing protein</fullName>
    </submittedName>
</protein>
<dbReference type="RefSeq" id="WP_406700593.1">
    <property type="nucleotide sequence ID" value="NZ_CP155447.1"/>
</dbReference>
<keyword evidence="1" id="KW-1133">Transmembrane helix</keyword>
<dbReference type="InterPro" id="IPR027558">
    <property type="entry name" value="Pre_pil_HX9DG_C"/>
</dbReference>
<reference evidence="3" key="1">
    <citation type="submission" date="2024-05" db="EMBL/GenBank/DDBJ databases">
        <title>Planctomycetes of the genus Singulisphaera possess chitinolytic capabilities.</title>
        <authorList>
            <person name="Ivanova A."/>
        </authorList>
    </citation>
    <scope>NUCLEOTIDE SEQUENCE</scope>
    <source>
        <strain evidence="3">Ch08T</strain>
    </source>
</reference>
<dbReference type="SUPFAM" id="SSF54523">
    <property type="entry name" value="Pili subunits"/>
    <property type="match status" value="1"/>
</dbReference>
<keyword evidence="1" id="KW-0812">Transmembrane</keyword>
<dbReference type="PANTHER" id="PTHR30093">
    <property type="entry name" value="GENERAL SECRETION PATHWAY PROTEIN G"/>
    <property type="match status" value="1"/>
</dbReference>
<gene>
    <name evidence="3" type="ORF">V5E97_17485</name>
</gene>
<dbReference type="AlphaFoldDB" id="A0AAU7CS10"/>
<evidence type="ECO:0000259" key="2">
    <source>
        <dbReference type="Pfam" id="PF07596"/>
    </source>
</evidence>
<feature type="domain" description="DUF1559" evidence="2">
    <location>
        <begin position="37"/>
        <end position="321"/>
    </location>
</feature>
<keyword evidence="1" id="KW-0472">Membrane</keyword>
<dbReference type="InterPro" id="IPR045584">
    <property type="entry name" value="Pilin-like"/>
</dbReference>